<reference evidence="6" key="1">
    <citation type="journal article" date="2019" name="Int. J. Syst. Evol. Microbiol.">
        <title>The Global Catalogue of Microorganisms (GCM) 10K type strain sequencing project: providing services to taxonomists for standard genome sequencing and annotation.</title>
        <authorList>
            <consortium name="The Broad Institute Genomics Platform"/>
            <consortium name="The Broad Institute Genome Sequencing Center for Infectious Disease"/>
            <person name="Wu L."/>
            <person name="Ma J."/>
        </authorList>
    </citation>
    <scope>NUCLEOTIDE SEQUENCE [LARGE SCALE GENOMIC DNA]</scope>
    <source>
        <strain evidence="6">CCUG 15531</strain>
    </source>
</reference>
<comment type="similarity">
    <text evidence="1">Belongs to the bacterial solute-binding protein 1 family.</text>
</comment>
<dbReference type="RefSeq" id="WP_388040951.1">
    <property type="nucleotide sequence ID" value="NZ_JBHUEK010000030.1"/>
</dbReference>
<accession>A0ABW4MTH8</accession>
<organism evidence="5 6">
    <name type="scientific">Fredinandcohnia salidurans</name>
    <dbReference type="NCBI Taxonomy" id="2595041"/>
    <lineage>
        <taxon>Bacteria</taxon>
        <taxon>Bacillati</taxon>
        <taxon>Bacillota</taxon>
        <taxon>Bacilli</taxon>
        <taxon>Bacillales</taxon>
        <taxon>Bacillaceae</taxon>
        <taxon>Fredinandcohnia</taxon>
    </lineage>
</organism>
<keyword evidence="6" id="KW-1185">Reference proteome</keyword>
<evidence type="ECO:0000256" key="4">
    <source>
        <dbReference type="SAM" id="SignalP"/>
    </source>
</evidence>
<gene>
    <name evidence="5" type="ORF">ACFSFW_20490</name>
</gene>
<keyword evidence="2" id="KW-0408">Iron</keyword>
<protein>
    <submittedName>
        <fullName evidence="5">Fe(3+) ABC transporter substrate-binding protein</fullName>
    </submittedName>
</protein>
<evidence type="ECO:0000256" key="2">
    <source>
        <dbReference type="ARBA" id="ARBA00022496"/>
    </source>
</evidence>
<proteinExistence type="inferred from homology"/>
<dbReference type="PROSITE" id="PS51257">
    <property type="entry name" value="PROKAR_LIPOPROTEIN"/>
    <property type="match status" value="1"/>
</dbReference>
<keyword evidence="2" id="KW-0813">Transport</keyword>
<dbReference type="PANTHER" id="PTHR30006:SF15">
    <property type="entry name" value="IRON-UTILIZATION PERIPLASMIC PROTEIN"/>
    <property type="match status" value="1"/>
</dbReference>
<evidence type="ECO:0000313" key="6">
    <source>
        <dbReference type="Proteomes" id="UP001597227"/>
    </source>
</evidence>
<dbReference type="Pfam" id="PF13343">
    <property type="entry name" value="SBP_bac_6"/>
    <property type="match status" value="1"/>
</dbReference>
<dbReference type="SUPFAM" id="SSF53850">
    <property type="entry name" value="Periplasmic binding protein-like II"/>
    <property type="match status" value="1"/>
</dbReference>
<comment type="caution">
    <text evidence="5">The sequence shown here is derived from an EMBL/GenBank/DDBJ whole genome shotgun (WGS) entry which is preliminary data.</text>
</comment>
<dbReference type="Gene3D" id="3.40.190.10">
    <property type="entry name" value="Periplasmic binding protein-like II"/>
    <property type="match status" value="2"/>
</dbReference>
<keyword evidence="3 4" id="KW-0732">Signal</keyword>
<dbReference type="InterPro" id="IPR026045">
    <property type="entry name" value="Ferric-bd"/>
</dbReference>
<dbReference type="Proteomes" id="UP001597227">
    <property type="component" value="Unassembled WGS sequence"/>
</dbReference>
<evidence type="ECO:0000313" key="5">
    <source>
        <dbReference type="EMBL" id="MFD1781036.1"/>
    </source>
</evidence>
<dbReference type="PIRSF" id="PIRSF002825">
    <property type="entry name" value="CfbpA"/>
    <property type="match status" value="1"/>
</dbReference>
<dbReference type="CDD" id="cd13542">
    <property type="entry name" value="PBP2_FutA1_ilke"/>
    <property type="match status" value="1"/>
</dbReference>
<keyword evidence="2" id="KW-0410">Iron transport</keyword>
<evidence type="ECO:0000256" key="3">
    <source>
        <dbReference type="ARBA" id="ARBA00022729"/>
    </source>
</evidence>
<evidence type="ECO:0000256" key="1">
    <source>
        <dbReference type="ARBA" id="ARBA00008520"/>
    </source>
</evidence>
<sequence length="358" mass="39634">MNFKKLFKPLLVTSALTIALVGCGTNNAEEGTDGTKKEVAKSQEVNVYTARHYEADDTVYKNFTEETGIKVNVIKAEAEELIERIKREGESTQADLFVTVDGGVLAHAKKNDILQPIESDVVNENVPENLRDVDNNWVGMATRARVIVYSKDRVLPDELSTYEDLTSEKWKGKVLARSSTSLYNQSLLASFIELNGETAAEEWAAGIVGNFARQPDGGDRDQAKAIAAGTGDVAIMNTYYVGLMANSEDPEEKKVAEGIGVFFPNQETNGTHVNISGIALTKNSKNKENAIKLIEYMTSVEAQEFLSANNYEFPVNPNAEKPAILQSWGDFKMQDFNFDTLDEHNQKAIEIFNKTGWK</sequence>
<feature type="signal peptide" evidence="4">
    <location>
        <begin position="1"/>
        <end position="28"/>
    </location>
</feature>
<dbReference type="PANTHER" id="PTHR30006">
    <property type="entry name" value="THIAMINE-BINDING PERIPLASMIC PROTEIN-RELATED"/>
    <property type="match status" value="1"/>
</dbReference>
<feature type="chain" id="PRO_5045733147" evidence="4">
    <location>
        <begin position="29"/>
        <end position="358"/>
    </location>
</feature>
<keyword evidence="2" id="KW-0406">Ion transport</keyword>
<name>A0ABW4MTH8_9BACI</name>
<dbReference type="EMBL" id="JBHUEK010000030">
    <property type="protein sequence ID" value="MFD1781036.1"/>
    <property type="molecule type" value="Genomic_DNA"/>
</dbReference>